<dbReference type="RefSeq" id="WP_110573937.1">
    <property type="nucleotide sequence ID" value="NZ_PIPV01000003.1"/>
</dbReference>
<dbReference type="GO" id="GO:0016747">
    <property type="term" value="F:acyltransferase activity, transferring groups other than amino-acyl groups"/>
    <property type="evidence" value="ECO:0007669"/>
    <property type="project" value="InterPro"/>
</dbReference>
<evidence type="ECO:0000259" key="1">
    <source>
        <dbReference type="Pfam" id="PF13302"/>
    </source>
</evidence>
<dbReference type="InterPro" id="IPR000182">
    <property type="entry name" value="GNAT_dom"/>
</dbReference>
<evidence type="ECO:0000313" key="3">
    <source>
        <dbReference type="Proteomes" id="UP000287330"/>
    </source>
</evidence>
<dbReference type="AlphaFoldDB" id="A0A432Y8E1"/>
<dbReference type="Proteomes" id="UP000287330">
    <property type="component" value="Unassembled WGS sequence"/>
</dbReference>
<proteinExistence type="predicted"/>
<keyword evidence="3" id="KW-1185">Reference proteome</keyword>
<dbReference type="InterPro" id="IPR016181">
    <property type="entry name" value="Acyl_CoA_acyltransferase"/>
</dbReference>
<protein>
    <submittedName>
        <fullName evidence="2">GNAT family N-acetyltransferase</fullName>
    </submittedName>
</protein>
<feature type="domain" description="N-acetyltransferase" evidence="1">
    <location>
        <begin position="42"/>
        <end position="193"/>
    </location>
</feature>
<dbReference type="OrthoDB" id="6400338at2"/>
<reference evidence="3" key="1">
    <citation type="journal article" date="2018" name="Front. Microbiol.">
        <title>Genome-Based Analysis Reveals the Taxonomy and Diversity of the Family Idiomarinaceae.</title>
        <authorList>
            <person name="Liu Y."/>
            <person name="Lai Q."/>
            <person name="Shao Z."/>
        </authorList>
    </citation>
    <scope>NUCLEOTIDE SEQUENCE [LARGE SCALE GENOMIC DNA]</scope>
    <source>
        <strain evidence="3">F23</strain>
    </source>
</reference>
<dbReference type="Gene3D" id="3.40.630.30">
    <property type="match status" value="1"/>
</dbReference>
<dbReference type="Pfam" id="PF13302">
    <property type="entry name" value="Acetyltransf_3"/>
    <property type="match status" value="1"/>
</dbReference>
<keyword evidence="2" id="KW-0808">Transferase</keyword>
<dbReference type="EMBL" id="PIPV01000003">
    <property type="protein sequence ID" value="RUO57245.1"/>
    <property type="molecule type" value="Genomic_DNA"/>
</dbReference>
<sequence>MIVKRIATTIILAFFIAMSWSLSAVEFWQDDLSMAKTTESSRLKIEALKPSDAAEIYTSYMDSQPWLYEQLGWSWPSSKTSEEQNGSMIQHLLKQMKEKTAFSFVVIDKQSKQIVGMVYFAPVASDRASGAALDTSNFQAEITWWLGQDAVANSLHNDLFALTTDWLRSSWPWSQVLFPVSDSNHSALAVLENSAARKVATNRDTQEVFYSYTLARK</sequence>
<dbReference type="SUPFAM" id="SSF55729">
    <property type="entry name" value="Acyl-CoA N-acyltransferases (Nat)"/>
    <property type="match status" value="1"/>
</dbReference>
<name>A0A432Y8E1_9GAMM</name>
<comment type="caution">
    <text evidence="2">The sequence shown here is derived from an EMBL/GenBank/DDBJ whole genome shotgun (WGS) entry which is preliminary data.</text>
</comment>
<gene>
    <name evidence="2" type="ORF">CWE25_06140</name>
</gene>
<evidence type="ECO:0000313" key="2">
    <source>
        <dbReference type="EMBL" id="RUO57245.1"/>
    </source>
</evidence>
<organism evidence="2 3">
    <name type="scientific">Idiomarina fontislapidosi</name>
    <dbReference type="NCBI Taxonomy" id="263723"/>
    <lineage>
        <taxon>Bacteria</taxon>
        <taxon>Pseudomonadati</taxon>
        <taxon>Pseudomonadota</taxon>
        <taxon>Gammaproteobacteria</taxon>
        <taxon>Alteromonadales</taxon>
        <taxon>Idiomarinaceae</taxon>
        <taxon>Idiomarina</taxon>
    </lineage>
</organism>
<accession>A0A432Y8E1</accession>